<dbReference type="AlphaFoldDB" id="A0A6H1Z9N0"/>
<evidence type="ECO:0000313" key="1">
    <source>
        <dbReference type="EMBL" id="QJA44603.1"/>
    </source>
</evidence>
<organism evidence="1">
    <name type="scientific">viral metagenome</name>
    <dbReference type="NCBI Taxonomy" id="1070528"/>
    <lineage>
        <taxon>unclassified sequences</taxon>
        <taxon>metagenomes</taxon>
        <taxon>organismal metagenomes</taxon>
    </lineage>
</organism>
<sequence>MNAYHLNNAPADTVYKMFAFQYGPLEKRIKAAILSRPGGEKAWKQYQALPAIKKIAILDRVAAQLGL</sequence>
<name>A0A6H1Z9N0_9ZZZZ</name>
<accession>A0A6H1Z9N0</accession>
<evidence type="ECO:0000313" key="2">
    <source>
        <dbReference type="EMBL" id="QJH99020.1"/>
    </source>
</evidence>
<dbReference type="EMBL" id="MT144763">
    <property type="protein sequence ID" value="QJH99020.1"/>
    <property type="molecule type" value="Genomic_DNA"/>
</dbReference>
<proteinExistence type="predicted"/>
<reference evidence="1" key="1">
    <citation type="submission" date="2020-03" db="EMBL/GenBank/DDBJ databases">
        <title>The deep terrestrial virosphere.</title>
        <authorList>
            <person name="Holmfeldt K."/>
            <person name="Nilsson E."/>
            <person name="Simone D."/>
            <person name="Lopez-Fernandez M."/>
            <person name="Wu X."/>
            <person name="de Brujin I."/>
            <person name="Lundin D."/>
            <person name="Andersson A."/>
            <person name="Bertilsson S."/>
            <person name="Dopson M."/>
        </authorList>
    </citation>
    <scope>NUCLEOTIDE SEQUENCE</scope>
    <source>
        <strain evidence="1">TM448A00111</strain>
        <strain evidence="2">TM448B01464</strain>
    </source>
</reference>
<gene>
    <name evidence="1" type="ORF">TM448A00111_0106</name>
    <name evidence="2" type="ORF">TM448B01464_0025</name>
</gene>
<protein>
    <submittedName>
        <fullName evidence="1">Uncharacterized protein</fullName>
    </submittedName>
</protein>
<dbReference type="EMBL" id="MT143977">
    <property type="protein sequence ID" value="QJA44603.1"/>
    <property type="molecule type" value="Genomic_DNA"/>
</dbReference>